<comment type="function">
    <text evidence="6">Responsible for synthesis of pseudouridine from uracil.</text>
</comment>
<evidence type="ECO:0000256" key="4">
    <source>
        <dbReference type="PIRSR" id="PIRSR606225-1"/>
    </source>
</evidence>
<dbReference type="STRING" id="1430440.MGMSRv2__3157"/>
<dbReference type="GO" id="GO:0160140">
    <property type="term" value="F:23S rRNA pseudouridine(1911/1915/1917) synthase activity"/>
    <property type="evidence" value="ECO:0007669"/>
    <property type="project" value="UniProtKB-EC"/>
</dbReference>
<dbReference type="InterPro" id="IPR006224">
    <property type="entry name" value="PsdUridine_synth_RluA-like_CS"/>
</dbReference>
<comment type="catalytic activity">
    <reaction evidence="6">
        <text>a uridine in RNA = a pseudouridine in RNA</text>
        <dbReference type="Rhea" id="RHEA:48348"/>
        <dbReference type="Rhea" id="RHEA-COMP:12068"/>
        <dbReference type="Rhea" id="RHEA-COMP:12069"/>
        <dbReference type="ChEBI" id="CHEBI:65314"/>
        <dbReference type="ChEBI" id="CHEBI:65315"/>
    </reaction>
</comment>
<accession>V6F4R8</accession>
<reference evidence="9 10" key="1">
    <citation type="journal article" date="2014" name="Genome Announc.">
        <title>Complete genome sequence of Magnetospirillum gryphiswaldense MSR-1.</title>
        <authorList>
            <person name="Wang X."/>
            <person name="Wang Q."/>
            <person name="Zhang W."/>
            <person name="Wang Y."/>
            <person name="Li L."/>
            <person name="Wen T."/>
            <person name="Zhang T."/>
            <person name="Zhang Y."/>
            <person name="Xu J."/>
            <person name="Hu J."/>
            <person name="Li S."/>
            <person name="Liu L."/>
            <person name="Liu J."/>
            <person name="Jiang W."/>
            <person name="Tian J."/>
            <person name="Li Y."/>
            <person name="Schuler D."/>
            <person name="Wang L."/>
            <person name="Li J."/>
        </authorList>
    </citation>
    <scope>NUCLEOTIDE SEQUENCE [LARGE SCALE GENOMIC DNA]</scope>
    <source>
        <strain evidence="10">DSM 6361 / JCM 21280 / NBRC 15271 / MSR-1</strain>
    </source>
</reference>
<dbReference type="EC" id="5.4.99.-" evidence="6"/>
<dbReference type="eggNOG" id="COG0564">
    <property type="taxonomic scope" value="Bacteria"/>
</dbReference>
<evidence type="ECO:0000256" key="1">
    <source>
        <dbReference type="ARBA" id="ARBA00010876"/>
    </source>
</evidence>
<comment type="similarity">
    <text evidence="1 6">Belongs to the pseudouridine synthase RluA family.</text>
</comment>
<dbReference type="Gene3D" id="3.10.290.10">
    <property type="entry name" value="RNA-binding S4 domain"/>
    <property type="match status" value="1"/>
</dbReference>
<dbReference type="PROSITE" id="PS50889">
    <property type="entry name" value="S4"/>
    <property type="match status" value="1"/>
</dbReference>
<dbReference type="EMBL" id="HG794546">
    <property type="protein sequence ID" value="CDL00372.1"/>
    <property type="molecule type" value="Genomic_DNA"/>
</dbReference>
<name>V6F4R8_MAGGM</name>
<dbReference type="CDD" id="cd00165">
    <property type="entry name" value="S4"/>
    <property type="match status" value="1"/>
</dbReference>
<dbReference type="NCBIfam" id="TIGR00005">
    <property type="entry name" value="rluA_subfam"/>
    <property type="match status" value="1"/>
</dbReference>
<evidence type="ECO:0000259" key="8">
    <source>
        <dbReference type="Pfam" id="PF00849"/>
    </source>
</evidence>
<dbReference type="SUPFAM" id="SSF55120">
    <property type="entry name" value="Pseudouridine synthase"/>
    <property type="match status" value="1"/>
</dbReference>
<dbReference type="InterPro" id="IPR050188">
    <property type="entry name" value="RluA_PseudoU_synthase"/>
</dbReference>
<feature type="active site" evidence="4">
    <location>
        <position position="147"/>
    </location>
</feature>
<keyword evidence="10" id="KW-1185">Reference proteome</keyword>
<keyword evidence="9" id="KW-0456">Lyase</keyword>
<evidence type="ECO:0000313" key="9">
    <source>
        <dbReference type="EMBL" id="CDL00372.1"/>
    </source>
</evidence>
<dbReference type="InterPro" id="IPR006145">
    <property type="entry name" value="PsdUridine_synth_RsuA/RluA"/>
</dbReference>
<dbReference type="HOGENOM" id="CLU_016902_1_2_5"/>
<keyword evidence="2 6" id="KW-0413">Isomerase</keyword>
<keyword evidence="5" id="KW-0694">RNA-binding</keyword>
<dbReference type="GO" id="GO:0000455">
    <property type="term" value="P:enzyme-directed rRNA pseudouridine synthesis"/>
    <property type="evidence" value="ECO:0007669"/>
    <property type="project" value="TreeGrafter"/>
</dbReference>
<gene>
    <name evidence="9" type="primary">rluC</name>
    <name evidence="9" type="ordered locus">MGMSRv2__3157</name>
</gene>
<dbReference type="InterPro" id="IPR006225">
    <property type="entry name" value="PsdUridine_synth_RluC/D"/>
</dbReference>
<dbReference type="AlphaFoldDB" id="V6F4R8"/>
<dbReference type="SUPFAM" id="SSF55174">
    <property type="entry name" value="Alpha-L RNA-binding motif"/>
    <property type="match status" value="1"/>
</dbReference>
<proteinExistence type="inferred from homology"/>
<organism evidence="9 10">
    <name type="scientific">Magnetospirillum gryphiswaldense (strain DSM 6361 / JCM 21280 / NBRC 15271 / MSR-1)</name>
    <dbReference type="NCBI Taxonomy" id="431944"/>
    <lineage>
        <taxon>Bacteria</taxon>
        <taxon>Pseudomonadati</taxon>
        <taxon>Pseudomonadota</taxon>
        <taxon>Alphaproteobacteria</taxon>
        <taxon>Rhodospirillales</taxon>
        <taxon>Rhodospirillaceae</taxon>
        <taxon>Magnetospirillum</taxon>
    </lineage>
</organism>
<dbReference type="GO" id="GO:0003723">
    <property type="term" value="F:RNA binding"/>
    <property type="evidence" value="ECO:0007669"/>
    <property type="project" value="UniProtKB-KW"/>
</dbReference>
<dbReference type="PANTHER" id="PTHR21600">
    <property type="entry name" value="MITOCHONDRIAL RNA PSEUDOURIDINE SYNTHASE"/>
    <property type="match status" value="1"/>
</dbReference>
<sequence length="333" mass="36877">MNSVQILAVAEDDADIRLDRWFKRHYPTVGHGLLEKWLRTGQVRVDGKRAKANQRLNPGQHVRVPPLPEGEAPKPSPESRRPVVDEKIARMLRDAVLYMDDDVIALNKPAGIAVQGGTGTGDKHIDAWLDALMFDRDDRPRLVHRLDKDTSGVLLLGRSANAAAKLAAAFKSRAARKCYWALVVGVPKLRQGRIDAALAKLPGRAGEKMAVDEDEGKRAVTWYRVVDNALRKAAWLEMEPRTGRTHQLRAHTALMGTPIMGDGKYGGTEAFISGTGVSRKMHLHARAVRIPHPRTGKELVVVAPLPEHMEKSFEFFGFDLSSAGKPFDAFEQD</sequence>
<dbReference type="GO" id="GO:0016829">
    <property type="term" value="F:lyase activity"/>
    <property type="evidence" value="ECO:0007669"/>
    <property type="project" value="UniProtKB-KW"/>
</dbReference>
<dbReference type="Gene3D" id="3.30.2350.10">
    <property type="entry name" value="Pseudouridine synthase"/>
    <property type="match status" value="1"/>
</dbReference>
<evidence type="ECO:0000256" key="6">
    <source>
        <dbReference type="RuleBase" id="RU362028"/>
    </source>
</evidence>
<dbReference type="Proteomes" id="UP000018922">
    <property type="component" value="Chromosome I"/>
</dbReference>
<dbReference type="PROSITE" id="PS01129">
    <property type="entry name" value="PSI_RLU"/>
    <property type="match status" value="1"/>
</dbReference>
<dbReference type="InterPro" id="IPR036986">
    <property type="entry name" value="S4_RNA-bd_sf"/>
</dbReference>
<dbReference type="Pfam" id="PF00849">
    <property type="entry name" value="PseudoU_synth_2"/>
    <property type="match status" value="1"/>
</dbReference>
<evidence type="ECO:0000256" key="5">
    <source>
        <dbReference type="PROSITE-ProRule" id="PRU00182"/>
    </source>
</evidence>
<dbReference type="PANTHER" id="PTHR21600:SF44">
    <property type="entry name" value="RIBOSOMAL LARGE SUBUNIT PSEUDOURIDINE SYNTHASE D"/>
    <property type="match status" value="1"/>
</dbReference>
<evidence type="ECO:0000256" key="7">
    <source>
        <dbReference type="SAM" id="MobiDB-lite"/>
    </source>
</evidence>
<feature type="region of interest" description="Disordered" evidence="7">
    <location>
        <begin position="51"/>
        <end position="82"/>
    </location>
</feature>
<evidence type="ECO:0000256" key="3">
    <source>
        <dbReference type="ARBA" id="ARBA00036882"/>
    </source>
</evidence>
<evidence type="ECO:0000313" key="10">
    <source>
        <dbReference type="Proteomes" id="UP000018922"/>
    </source>
</evidence>
<protein>
    <recommendedName>
        <fullName evidence="6">Pseudouridine synthase</fullName>
        <ecNumber evidence="6">5.4.99.-</ecNumber>
    </recommendedName>
</protein>
<dbReference type="KEGG" id="mgy:MGMSRv2__3157"/>
<dbReference type="CDD" id="cd02869">
    <property type="entry name" value="PseudoU_synth_RluA_like"/>
    <property type="match status" value="1"/>
</dbReference>
<feature type="domain" description="Pseudouridine synthase RsuA/RluA-like" evidence="8">
    <location>
        <begin position="102"/>
        <end position="253"/>
    </location>
</feature>
<dbReference type="InterPro" id="IPR020103">
    <property type="entry name" value="PsdUridine_synth_cat_dom_sf"/>
</dbReference>
<comment type="catalytic activity">
    <reaction evidence="3">
        <text>uridine(1911/1915/1917) in 23S rRNA = pseudouridine(1911/1915/1917) in 23S rRNA</text>
        <dbReference type="Rhea" id="RHEA:42524"/>
        <dbReference type="Rhea" id="RHEA-COMP:10097"/>
        <dbReference type="Rhea" id="RHEA-COMP:10098"/>
        <dbReference type="ChEBI" id="CHEBI:65314"/>
        <dbReference type="ChEBI" id="CHEBI:65315"/>
        <dbReference type="EC" id="5.4.99.23"/>
    </reaction>
</comment>
<evidence type="ECO:0000256" key="2">
    <source>
        <dbReference type="ARBA" id="ARBA00023235"/>
    </source>
</evidence>